<dbReference type="RefSeq" id="YP_001949916.1">
    <property type="nucleotide sequence ID" value="NC_010811.2"/>
</dbReference>
<keyword evidence="3" id="KW-1185">Reference proteome</keyword>
<keyword evidence="1" id="KW-0175">Coiled coil</keyword>
<dbReference type="GeneID" id="6369898"/>
<organism evidence="2 3">
    <name type="scientific">Ralstonia phage phiRSL1</name>
    <dbReference type="NCBI Taxonomy" id="1980924"/>
    <lineage>
        <taxon>Viruses</taxon>
        <taxon>Duplodnaviria</taxon>
        <taxon>Heunggongvirae</taxon>
        <taxon>Uroviricota</taxon>
        <taxon>Caudoviricetes</taxon>
        <taxon>Mieseafarmvirus</taxon>
        <taxon>Mieseafarmvirus RSL1</taxon>
    </lineage>
</organism>
<reference evidence="2 3" key="1">
    <citation type="journal article" date="2010" name="Virology">
        <title>A jumbo phage infecting the phytopathogen Ralstonia solanacearum defines a new lineage of the Myoviridae family.</title>
        <authorList>
            <person name="Yamada T."/>
            <person name="Satoh S."/>
            <person name="Ishikawa H."/>
            <person name="Fujiwara A."/>
            <person name="Kawasaki T."/>
            <person name="Fujie M."/>
            <person name="Ogata H."/>
        </authorList>
    </citation>
    <scope>NUCLEOTIDE SEQUENCE [LARGE SCALE GENOMIC DNA]</scope>
</reference>
<evidence type="ECO:0000256" key="1">
    <source>
        <dbReference type="SAM" id="Coils"/>
    </source>
</evidence>
<dbReference type="Proteomes" id="UP000001034">
    <property type="component" value="Segment"/>
</dbReference>
<proteinExistence type="predicted"/>
<evidence type="ECO:0000313" key="3">
    <source>
        <dbReference type="Proteomes" id="UP000001034"/>
    </source>
</evidence>
<dbReference type="KEGG" id="vg:6369898"/>
<protein>
    <submittedName>
        <fullName evidence="2">Uncharacterized protein</fullName>
    </submittedName>
</protein>
<evidence type="ECO:0000313" key="2">
    <source>
        <dbReference type="EMBL" id="BAG41486.1"/>
    </source>
</evidence>
<accession>B2ZXT0</accession>
<feature type="coiled-coil region" evidence="1">
    <location>
        <begin position="29"/>
        <end position="80"/>
    </location>
</feature>
<dbReference type="EMBL" id="AB366653">
    <property type="protein sequence ID" value="BAG41486.1"/>
    <property type="molecule type" value="Genomic_DNA"/>
</dbReference>
<sequence>MTEQPDLYTEFMDAFRAFTGAFDTPIARRRQSNELAEDARERLRQFAQRFTTLRNQLGPFTEAELRLSAVREALRAMTEEERTEVYRDYCYHCGTYQADHIRGCQCWNDE</sequence>
<name>B2ZXT0_9CAUD</name>